<dbReference type="EMBL" id="LMXI01000269">
    <property type="protein sequence ID" value="KRT58822.1"/>
    <property type="molecule type" value="Genomic_DNA"/>
</dbReference>
<comment type="caution">
    <text evidence="2">The sequence shown here is derived from an EMBL/GenBank/DDBJ whole genome shotgun (WGS) entry which is preliminary data.</text>
</comment>
<proteinExistence type="predicted"/>
<dbReference type="Proteomes" id="UP000051634">
    <property type="component" value="Unassembled WGS sequence"/>
</dbReference>
<dbReference type="PANTHER" id="PTHR47623">
    <property type="entry name" value="OS09G0287300 PROTEIN"/>
    <property type="match status" value="1"/>
</dbReference>
<accession>A0A0T5Z0B3</accession>
<protein>
    <submittedName>
        <fullName evidence="2 3">Phosphohistidine phosphatase</fullName>
    </submittedName>
</protein>
<dbReference type="CDD" id="cd07067">
    <property type="entry name" value="HP_PGM_like"/>
    <property type="match status" value="1"/>
</dbReference>
<organism evidence="2 5">
    <name type="scientific">endosymbiont of Ridgeia piscesae</name>
    <dbReference type="NCBI Taxonomy" id="54398"/>
    <lineage>
        <taxon>Bacteria</taxon>
        <taxon>Pseudomonadati</taxon>
        <taxon>Pseudomonadota</taxon>
        <taxon>Gammaproteobacteria</taxon>
        <taxon>sulfur-oxidizing symbionts</taxon>
    </lineage>
</organism>
<dbReference type="STRING" id="54398.Ga0074115_13824"/>
<dbReference type="PATRIC" id="fig|54398.3.peg.2896"/>
<dbReference type="SMART" id="SM00855">
    <property type="entry name" value="PGAM"/>
    <property type="match status" value="1"/>
</dbReference>
<reference evidence="4 5" key="1">
    <citation type="submission" date="2015-11" db="EMBL/GenBank/DDBJ databases">
        <title>The genome of Candidatus Endoriftia persephone in Ridgeia piscesae and population structure of the North Eastern Pacific vestimentiferan symbionts.</title>
        <authorList>
            <person name="Perez M."/>
            <person name="Juniper K.S."/>
        </authorList>
    </citation>
    <scope>NUCLEOTIDE SEQUENCE [LARGE SCALE GENOMIC DNA]</scope>
    <source>
        <strain evidence="3">Ind10</strain>
        <strain evidence="2">Ind11</strain>
    </source>
</reference>
<dbReference type="InterPro" id="IPR029033">
    <property type="entry name" value="His_PPase_superfam"/>
</dbReference>
<dbReference type="Gene3D" id="3.40.50.1240">
    <property type="entry name" value="Phosphoglycerate mutase-like"/>
    <property type="match status" value="1"/>
</dbReference>
<evidence type="ECO:0000313" key="2">
    <source>
        <dbReference type="EMBL" id="KRT56308.1"/>
    </source>
</evidence>
<name>A0A0T5Z0B3_9GAMM</name>
<evidence type="ECO:0000313" key="4">
    <source>
        <dbReference type="Proteomes" id="UP000051276"/>
    </source>
</evidence>
<dbReference type="PANTHER" id="PTHR47623:SF1">
    <property type="entry name" value="OS09G0287300 PROTEIN"/>
    <property type="match status" value="1"/>
</dbReference>
<dbReference type="Pfam" id="PF00300">
    <property type="entry name" value="His_Phos_1"/>
    <property type="match status" value="1"/>
</dbReference>
<gene>
    <name evidence="2" type="ORF">Ga0074115_13824</name>
    <name evidence="3" type="ORF">Ga0076813_142514</name>
</gene>
<dbReference type="EMBL" id="LDXT01000059">
    <property type="protein sequence ID" value="KRT56308.1"/>
    <property type="molecule type" value="Genomic_DNA"/>
</dbReference>
<keyword evidence="5" id="KW-1185">Reference proteome</keyword>
<dbReference type="OrthoDB" id="9810154at2"/>
<evidence type="ECO:0000313" key="3">
    <source>
        <dbReference type="EMBL" id="KRT58822.1"/>
    </source>
</evidence>
<dbReference type="InterPro" id="IPR013078">
    <property type="entry name" value="His_Pase_superF_clade-1"/>
</dbReference>
<evidence type="ECO:0000313" key="5">
    <source>
        <dbReference type="Proteomes" id="UP000051634"/>
    </source>
</evidence>
<dbReference type="RefSeq" id="WP_057956807.1">
    <property type="nucleotide sequence ID" value="NZ_KQ556959.1"/>
</dbReference>
<evidence type="ECO:0000256" key="1">
    <source>
        <dbReference type="PIRSR" id="PIRSR613078-2"/>
    </source>
</evidence>
<sequence>MHIELLLMRHGKSDWSRAVDDFRRPLKKRGRRGAQRIGAWLRQQGLLPDHVVSSPAERASATARLTCEAVGLPVERIVYDERIYEAGINALLQVLADTPAKTERVLLVGHNPGLENLLIYLADQPVVLPDDANLMPTATLARFRLAGDWQSLDAGAGRLLSIIRGRNLPD</sequence>
<dbReference type="SUPFAM" id="SSF53254">
    <property type="entry name" value="Phosphoglycerate mutase-like"/>
    <property type="match status" value="1"/>
</dbReference>
<feature type="binding site" evidence="1">
    <location>
        <position position="58"/>
    </location>
    <ligand>
        <name>substrate</name>
    </ligand>
</feature>
<dbReference type="AlphaFoldDB" id="A0A0T5Z0B3"/>
<dbReference type="Proteomes" id="UP000051276">
    <property type="component" value="Unassembled WGS sequence"/>
</dbReference>